<comment type="caution">
    <text evidence="1">The sequence shown here is derived from an EMBL/GenBank/DDBJ whole genome shotgun (WGS) entry which is preliminary data.</text>
</comment>
<evidence type="ECO:0000313" key="2">
    <source>
        <dbReference type="Proteomes" id="UP000015442"/>
    </source>
</evidence>
<proteinExistence type="predicted"/>
<dbReference type="Proteomes" id="UP000015442">
    <property type="component" value="Unassembled WGS sequence"/>
</dbReference>
<dbReference type="GeneID" id="78736901"/>
<dbReference type="EMBL" id="AKWY02000020">
    <property type="protein sequence ID" value="EQA71966.1"/>
    <property type="molecule type" value="Genomic_DNA"/>
</dbReference>
<protein>
    <submittedName>
        <fullName evidence="1">Uncharacterized protein</fullName>
    </submittedName>
</protein>
<dbReference type="AlphaFoldDB" id="T0GX95"/>
<dbReference type="RefSeq" id="WP_020980720.1">
    <property type="nucleotide sequence ID" value="NZ_AKWY02000020.1"/>
</dbReference>
<accession>T0GX95</accession>
<sequence>MTDKKSIPRKIQKLAYQEVGLKCAICSEDDITTLGIHHIDS</sequence>
<name>T0GX95_9LEPT</name>
<evidence type="ECO:0000313" key="1">
    <source>
        <dbReference type="EMBL" id="EQA71966.1"/>
    </source>
</evidence>
<reference evidence="1 2" key="1">
    <citation type="submission" date="2013-05" db="EMBL/GenBank/DDBJ databases">
        <authorList>
            <person name="Harkins D.M."/>
            <person name="Durkin A.S."/>
            <person name="Brinkac L.M."/>
            <person name="Haft D.H."/>
            <person name="Selengut J.D."/>
            <person name="Sanka R."/>
            <person name="DePew J."/>
            <person name="Purushe J."/>
            <person name="Hartskeerl R.A."/>
            <person name="Ahmed A."/>
            <person name="van der Linden H."/>
            <person name="Goris M.G.A."/>
            <person name="Vinetz J.M."/>
            <person name="Sutton G.G."/>
            <person name="Nierman W.C."/>
            <person name="Fouts D.E."/>
        </authorList>
    </citation>
    <scope>NUCLEOTIDE SEQUENCE [LARGE SCALE GENOMIC DNA]</scope>
    <source>
        <strain evidence="1 2">CZ214</strain>
    </source>
</reference>
<gene>
    <name evidence="1" type="ORF">LEP1GSC059_0849</name>
</gene>
<organism evidence="1 2">
    <name type="scientific">Leptospira noguchii serovar Panama str. CZ214</name>
    <dbReference type="NCBI Taxonomy" id="1001595"/>
    <lineage>
        <taxon>Bacteria</taxon>
        <taxon>Pseudomonadati</taxon>
        <taxon>Spirochaetota</taxon>
        <taxon>Spirochaetia</taxon>
        <taxon>Leptospirales</taxon>
        <taxon>Leptospiraceae</taxon>
        <taxon>Leptospira</taxon>
    </lineage>
</organism>